<dbReference type="EMBL" id="QRDZ01000001">
    <property type="protein sequence ID" value="RED89401.1"/>
    <property type="molecule type" value="Genomic_DNA"/>
</dbReference>
<comment type="caution">
    <text evidence="3">The sequence shown here is derived from an EMBL/GenBank/DDBJ whole genome shotgun (WGS) entry which is preliminary data.</text>
</comment>
<dbReference type="RefSeq" id="WP_116058842.1">
    <property type="nucleotide sequence ID" value="NZ_QRDZ01000001.1"/>
</dbReference>
<protein>
    <submittedName>
        <fullName evidence="3">Spore germination protein PC</fullName>
    </submittedName>
</protein>
<feature type="coiled-coil region" evidence="1">
    <location>
        <begin position="42"/>
        <end position="69"/>
    </location>
</feature>
<dbReference type="Pfam" id="PF10737">
    <property type="entry name" value="GerPC"/>
    <property type="match status" value="1"/>
</dbReference>
<dbReference type="InterPro" id="IPR019673">
    <property type="entry name" value="Spore_germination_GerPC"/>
</dbReference>
<evidence type="ECO:0000256" key="2">
    <source>
        <dbReference type="SAM" id="MobiDB-lite"/>
    </source>
</evidence>
<sequence length="231" mass="26549">MQQQRPNVWDGVYQSTQPAPYPHASQAAGTAPNFCSSLAQRLYQAELSLKQMSEQIASMQKQLDEIKSKPPLHVEYHFDQLKVNRLEGTLNVGISPQSIPGLESLETPNFVGWKAAEGSADEALQPMRQLQQEVAAYMDREAYVDLTELERQLGVPLNEEHRRRIVADVKRQLDERVHYYVRSEAYPASGTEEEKRKWRDTVKEKTMRDVQGAFTAYLTKQQQLQQSDTRR</sequence>
<gene>
    <name evidence="3" type="ORF">DFP98_101377</name>
</gene>
<organism evidence="3 4">
    <name type="scientific">Cohnella phaseoli</name>
    <dbReference type="NCBI Taxonomy" id="456490"/>
    <lineage>
        <taxon>Bacteria</taxon>
        <taxon>Bacillati</taxon>
        <taxon>Bacillota</taxon>
        <taxon>Bacilli</taxon>
        <taxon>Bacillales</taxon>
        <taxon>Paenibacillaceae</taxon>
        <taxon>Cohnella</taxon>
    </lineage>
</organism>
<feature type="region of interest" description="Disordered" evidence="2">
    <location>
        <begin position="1"/>
        <end position="29"/>
    </location>
</feature>
<name>A0A3D9KRU2_9BACL</name>
<keyword evidence="1" id="KW-0175">Coiled coil</keyword>
<proteinExistence type="predicted"/>
<evidence type="ECO:0000256" key="1">
    <source>
        <dbReference type="SAM" id="Coils"/>
    </source>
</evidence>
<evidence type="ECO:0000313" key="3">
    <source>
        <dbReference type="EMBL" id="RED89401.1"/>
    </source>
</evidence>
<accession>A0A3D9KRU2</accession>
<keyword evidence="4" id="KW-1185">Reference proteome</keyword>
<evidence type="ECO:0000313" key="4">
    <source>
        <dbReference type="Proteomes" id="UP000256977"/>
    </source>
</evidence>
<reference evidence="3 4" key="1">
    <citation type="submission" date="2018-07" db="EMBL/GenBank/DDBJ databases">
        <title>Genomic Encyclopedia of Type Strains, Phase III (KMG-III): the genomes of soil and plant-associated and newly described type strains.</title>
        <authorList>
            <person name="Whitman W."/>
        </authorList>
    </citation>
    <scope>NUCLEOTIDE SEQUENCE [LARGE SCALE GENOMIC DNA]</scope>
    <source>
        <strain evidence="3 4">CECT 7287</strain>
    </source>
</reference>
<dbReference type="Proteomes" id="UP000256977">
    <property type="component" value="Unassembled WGS sequence"/>
</dbReference>
<dbReference type="AlphaFoldDB" id="A0A3D9KRU2"/>
<dbReference type="OrthoDB" id="2991331at2"/>